<dbReference type="RefSeq" id="XP_039132082.1">
    <property type="nucleotide sequence ID" value="XM_039276148.1"/>
</dbReference>
<evidence type="ECO:0000259" key="6">
    <source>
        <dbReference type="PROSITE" id="PS50199"/>
    </source>
</evidence>
<feature type="compositionally biased region" description="Polar residues" evidence="5">
    <location>
        <begin position="525"/>
        <end position="541"/>
    </location>
</feature>
<accession>A0AB40BX49</accession>
<feature type="compositionally biased region" description="Low complexity" evidence="5">
    <location>
        <begin position="656"/>
        <end position="669"/>
    </location>
</feature>
<keyword evidence="2 4" id="KW-0863">Zinc-finger</keyword>
<dbReference type="Gene3D" id="4.10.1060.10">
    <property type="entry name" value="Zinc finger, RanBP2-type"/>
    <property type="match status" value="2"/>
</dbReference>
<dbReference type="InterPro" id="IPR001876">
    <property type="entry name" value="Znf_RanBP2"/>
</dbReference>
<dbReference type="PANTHER" id="PTHR23111:SF30">
    <property type="entry name" value="ZINC FINGER PROTEIN VAR3, CHLOROPLASTIC"/>
    <property type="match status" value="1"/>
</dbReference>
<feature type="compositionally biased region" description="Polar residues" evidence="5">
    <location>
        <begin position="453"/>
        <end position="463"/>
    </location>
</feature>
<dbReference type="PROSITE" id="PS50199">
    <property type="entry name" value="ZF_RANBP2_2"/>
    <property type="match status" value="2"/>
</dbReference>
<feature type="compositionally biased region" description="Basic and acidic residues" evidence="5">
    <location>
        <begin position="559"/>
        <end position="568"/>
    </location>
</feature>
<dbReference type="AlphaFoldDB" id="A0AB40BX49"/>
<dbReference type="InterPro" id="IPR036443">
    <property type="entry name" value="Znf_RanBP2_sf"/>
</dbReference>
<feature type="domain" description="RanBP2-type" evidence="6">
    <location>
        <begin position="292"/>
        <end position="321"/>
    </location>
</feature>
<gene>
    <name evidence="8" type="primary">LOC120268887</name>
</gene>
<dbReference type="Pfam" id="PF00641">
    <property type="entry name" value="Zn_ribbon_RanBP"/>
    <property type="match status" value="2"/>
</dbReference>
<feature type="region of interest" description="Disordered" evidence="5">
    <location>
        <begin position="725"/>
        <end position="795"/>
    </location>
</feature>
<dbReference type="PANTHER" id="PTHR23111">
    <property type="entry name" value="ZINC FINGER PROTEIN"/>
    <property type="match status" value="1"/>
</dbReference>
<dbReference type="SMART" id="SM00547">
    <property type="entry name" value="ZnF_RBZ"/>
    <property type="match status" value="2"/>
</dbReference>
<evidence type="ECO:0000256" key="4">
    <source>
        <dbReference type="PROSITE-ProRule" id="PRU00322"/>
    </source>
</evidence>
<dbReference type="PROSITE" id="PS01358">
    <property type="entry name" value="ZF_RANBP2_1"/>
    <property type="match status" value="2"/>
</dbReference>
<dbReference type="SUPFAM" id="SSF90209">
    <property type="entry name" value="Ran binding protein zinc finger-like"/>
    <property type="match status" value="1"/>
</dbReference>
<feature type="region of interest" description="Disordered" evidence="5">
    <location>
        <begin position="421"/>
        <end position="568"/>
    </location>
</feature>
<proteinExistence type="predicted"/>
<keyword evidence="7" id="KW-1185">Reference proteome</keyword>
<feature type="compositionally biased region" description="Basic and acidic residues" evidence="5">
    <location>
        <begin position="786"/>
        <end position="795"/>
    </location>
</feature>
<feature type="compositionally biased region" description="Low complexity" evidence="5">
    <location>
        <begin position="469"/>
        <end position="482"/>
    </location>
</feature>
<evidence type="ECO:0000313" key="7">
    <source>
        <dbReference type="Proteomes" id="UP001515500"/>
    </source>
</evidence>
<feature type="compositionally biased region" description="Polar residues" evidence="5">
    <location>
        <begin position="689"/>
        <end position="712"/>
    </location>
</feature>
<dbReference type="GO" id="GO:0003729">
    <property type="term" value="F:mRNA binding"/>
    <property type="evidence" value="ECO:0007669"/>
    <property type="project" value="TreeGrafter"/>
</dbReference>
<feature type="domain" description="RanBP2-type" evidence="6">
    <location>
        <begin position="259"/>
        <end position="288"/>
    </location>
</feature>
<dbReference type="GeneID" id="120268887"/>
<dbReference type="GO" id="GO:0008270">
    <property type="term" value="F:zinc ion binding"/>
    <property type="evidence" value="ECO:0007669"/>
    <property type="project" value="UniProtKB-KW"/>
</dbReference>
<evidence type="ECO:0000256" key="5">
    <source>
        <dbReference type="SAM" id="MobiDB-lite"/>
    </source>
</evidence>
<feature type="compositionally biased region" description="Polar residues" evidence="5">
    <location>
        <begin position="755"/>
        <end position="771"/>
    </location>
</feature>
<sequence length="872" mass="96915">MGGASKLLMLLFTPIPRLYRPSPSALRLPLSRPLSTSSGRRLLPYPRRPILSLRAGAAENLHTQTQFSESFPSLSKLEWSTLVNHLVSVGYSERRVLVPAGDDDDCLVGYDGLPEDFLKAAEVCLAFARDRPDVLRLLSRKDVEVVVENCSPSLFKNGMNSVRRMRAFLSGDERDVLQTEGALTVDLMRYLVSYAQGLLNINDNSEGRELIETSIRNLLTELVNAHGVAQISNVESTSQIRPLSQGQFSRPPRQNIEMKRGDWICPKCSFMNFARNMKCLECDEARPNRQLTGGEWECPQCDFFNYGRNMSCLRCDCKRPVDSPLSSAAPGGGGGYRAHSNIEQILNGKNGDTSEIERRLAANDEKAERWFSKVSQLDDASDLSSAIADEDFPEIMPLRKGTNRFVVSTRKTPLERRLANEQYRRNLEDGASGKNTTTESSISESLDRILGRSSATPRTTDQSTGGGSNFSARSRFNSSDNRQSISRLRDPDYVPFVPLPSDKFQKSPKSDNVVQQSSDKEDSSFLKTDQPSGSTDTMSRNGGSGAAFPSQKFQGPSGNREDRESSEVLERWHKKVAELDDVSDLASAIPDEDFPEIMPMRKGENRFVVSKKKDRSLTSPQYKRRLAMEQSNHSNFVPFVPFPPDYFAKKDKQPEAVTTSADAATGTSSLNEKSQVEAPAVPELDDTNSAENQYSSGNFNKESYGPNSNESMINNVYSGATVQSVGQSNNYHNGNKENWSSKIPQNSGAFDGPTSVGSPPGQSDNPQNARESWNYGISGKSLEGSAVKEPDPLDMSEEAKAERWFRRAAQIKDISELSQIPDEDFPEIMPMRKGVNRFVVSKRKTPLERRLTSAQYRRNLPIVSSEPKKDSN</sequence>
<organism evidence="7 8">
    <name type="scientific">Dioscorea cayennensis subsp. rotundata</name>
    <name type="common">White Guinea yam</name>
    <name type="synonym">Dioscorea rotundata</name>
    <dbReference type="NCBI Taxonomy" id="55577"/>
    <lineage>
        <taxon>Eukaryota</taxon>
        <taxon>Viridiplantae</taxon>
        <taxon>Streptophyta</taxon>
        <taxon>Embryophyta</taxon>
        <taxon>Tracheophyta</taxon>
        <taxon>Spermatophyta</taxon>
        <taxon>Magnoliopsida</taxon>
        <taxon>Liliopsida</taxon>
        <taxon>Dioscoreales</taxon>
        <taxon>Dioscoreaceae</taxon>
        <taxon>Dioscorea</taxon>
    </lineage>
</organism>
<feature type="compositionally biased region" description="Polar residues" evidence="5">
    <location>
        <begin position="433"/>
        <end position="444"/>
    </location>
</feature>
<keyword evidence="3" id="KW-0862">Zinc</keyword>
<evidence type="ECO:0000256" key="3">
    <source>
        <dbReference type="ARBA" id="ARBA00022833"/>
    </source>
</evidence>
<feature type="compositionally biased region" description="Polar residues" evidence="5">
    <location>
        <begin position="725"/>
        <end position="748"/>
    </location>
</feature>
<keyword evidence="1" id="KW-0479">Metal-binding</keyword>
<reference evidence="8" key="1">
    <citation type="submission" date="2025-08" db="UniProtKB">
        <authorList>
            <consortium name="RefSeq"/>
        </authorList>
    </citation>
    <scope>IDENTIFICATION</scope>
</reference>
<dbReference type="Proteomes" id="UP001515500">
    <property type="component" value="Chromosome 9"/>
</dbReference>
<evidence type="ECO:0000313" key="8">
    <source>
        <dbReference type="RefSeq" id="XP_039132082.1"/>
    </source>
</evidence>
<feature type="region of interest" description="Disordered" evidence="5">
    <location>
        <begin position="643"/>
        <end position="712"/>
    </location>
</feature>
<name>A0AB40BX49_DIOCR</name>
<evidence type="ECO:0000256" key="1">
    <source>
        <dbReference type="ARBA" id="ARBA00022723"/>
    </source>
</evidence>
<evidence type="ECO:0000256" key="2">
    <source>
        <dbReference type="ARBA" id="ARBA00022771"/>
    </source>
</evidence>
<protein>
    <submittedName>
        <fullName evidence="8">Zinc finger protein VAR3, chloroplastic</fullName>
    </submittedName>
</protein>
<dbReference type="GO" id="GO:0005737">
    <property type="term" value="C:cytoplasm"/>
    <property type="evidence" value="ECO:0007669"/>
    <property type="project" value="TreeGrafter"/>
</dbReference>